<dbReference type="SUPFAM" id="SSF81901">
    <property type="entry name" value="HCP-like"/>
    <property type="match status" value="1"/>
</dbReference>
<evidence type="ECO:0000256" key="1">
    <source>
        <dbReference type="SAM" id="Phobius"/>
    </source>
</evidence>
<dbReference type="PANTHER" id="PTHR11102:SF160">
    <property type="entry name" value="ERAD-ASSOCIATED E3 UBIQUITIN-PROTEIN LIGASE COMPONENT HRD3"/>
    <property type="match status" value="1"/>
</dbReference>
<accession>W7IFX6</accession>
<dbReference type="SMART" id="SM00671">
    <property type="entry name" value="SEL1"/>
    <property type="match status" value="4"/>
</dbReference>
<sequence length="1260" mass="134020">MAKKVRRRPLVGGVVVGVLLLPIAVNIATDALPEGWGRFAWIGLPVSLVLTVVLAVHERRADARPAALEPLPRSPAPARDGLADRPSALLDARSAVVPFTGREPELAALTAWRDAKTTGASALLLHGPGGQGKSRLAARFAELSAADGWVVAQARHGVAPDDATGGRASKRRLLVVVDYADRWAHPELVALFADPALAGPRVRVLLIGRTVQWWAALRGELRSTGVAVGDLLLGELAEEPADRERAFTAARDRFGEVLEVPEPITEPVPDLDGPDYGQVLTLHMAALVSALTVRFPGEPMPRGVEGIAAYLLDRERMGWRRLHGTRQLGEEFDTPPTVLARAVFTAVLGGPAAHADAVARLAGLRLEPAERVLTDHRFCYPPRDRALELEPLLPDRLAEDFVALLLPGHDVTGYDPDPWSADVPRALLGLDRPDEPDPAVTARTVTVLASAADRWPHVAGRLGDLLTERPDLAVRAGSAALAALATARHLDTDVLLAVEPHFPAGRRADLDAGAAAVTDRLVRERVDDRTRLHDAASWYSRLTTRLGHAGRKAEAVRAGYRALAALDRLTELDPGAHGADRAICLMDIGGFLSDLGRHREAVEHTGRAVDLLREIGDRPALALALSNHGNQLQNTGKRGPAVAAAQESVDLHRALAGTALADPPRFAFALNGLGTRLMAVNRAAEAAGALAEGVAAYRPLVAADPQAHLPGLARALTNLGTAHVRLDAADEALRCSAEAVSIRRGLAEANPTAYRADLALSLLNHAGRLSAVGRDGEAVEVAAEAVAAARRLVRLDRIAHEPVLAHALAAEGAVLAEADRERAVGSLREAAGLYRRLALVDDGYQPHVEVVVRNLDVLGGRQPPEQPGTAAVAAFNEGVRLAQAGRVAEAAERYRWAAEAGLPQAMFNLGHLHLDGDRPVEAEAWLTRAVAAGQTAGCHDLGVLHWQRGDRGTARKWFRRGAEAGATNAMISLGASLWSDDDLDGAATWFTAAAEAGDAEGDFRLGLLRAEQDRPADARTHLERAAEAGHTGAARELADHLMRNQEVREAKGWWRVARAREEPTAEPPPAPAPPNPLTEVARERGVPVVSFTPNQGIEFAAAVLARTVGGLLAAGRVDDALAAYRESIDSHGRLLAGHRAGKFPMGDDMLHSVLRRCAMTKAELAHLEHDAGHGEAALAHSEEAVAELGALSARIGDALSLARAQLVFAFVRQQRGVDTERAAEVIAEAVAAFTRLVSAHPEAVRDLKSAWTIQGLLGDR</sequence>
<dbReference type="AlphaFoldDB" id="W7IFX6"/>
<protein>
    <submittedName>
        <fullName evidence="2">Tetratricopeptide repeat family</fullName>
    </submittedName>
</protein>
<evidence type="ECO:0000313" key="2">
    <source>
        <dbReference type="EMBL" id="EWC59810.1"/>
    </source>
</evidence>
<dbReference type="STRING" id="909613.UO65_4813"/>
<proteinExistence type="predicted"/>
<dbReference type="InterPro" id="IPR006597">
    <property type="entry name" value="Sel1-like"/>
</dbReference>
<evidence type="ECO:0000313" key="3">
    <source>
        <dbReference type="Proteomes" id="UP000019277"/>
    </source>
</evidence>
<feature type="transmembrane region" description="Helical" evidence="1">
    <location>
        <begin position="36"/>
        <end position="56"/>
    </location>
</feature>
<keyword evidence="1" id="KW-0472">Membrane</keyword>
<dbReference type="eggNOG" id="COG0790">
    <property type="taxonomic scope" value="Bacteria"/>
</dbReference>
<dbReference type="RefSeq" id="WP_052021678.1">
    <property type="nucleotide sequence ID" value="NZ_AYXG01000184.1"/>
</dbReference>
<gene>
    <name evidence="2" type="ORF">UO65_4813</name>
</gene>
<comment type="caution">
    <text evidence="2">The sequence shown here is derived from an EMBL/GenBank/DDBJ whole genome shotgun (WGS) entry which is preliminary data.</text>
</comment>
<dbReference type="EMBL" id="AYXG01000184">
    <property type="protein sequence ID" value="EWC59810.1"/>
    <property type="molecule type" value="Genomic_DNA"/>
</dbReference>
<keyword evidence="3" id="KW-1185">Reference proteome</keyword>
<dbReference type="Gene3D" id="1.25.40.10">
    <property type="entry name" value="Tetratricopeptide repeat domain"/>
    <property type="match status" value="3"/>
</dbReference>
<dbReference type="PATRIC" id="fig|909613.9.peg.4811"/>
<dbReference type="InterPro" id="IPR050767">
    <property type="entry name" value="Sel1_AlgK"/>
</dbReference>
<dbReference type="PANTHER" id="PTHR11102">
    <property type="entry name" value="SEL-1-LIKE PROTEIN"/>
    <property type="match status" value="1"/>
</dbReference>
<reference evidence="2 3" key="1">
    <citation type="journal article" date="2014" name="Genome Announc.">
        <title>Draft Genome Sequence of the Antitrypanosomally Active Sponge-Associated Bacterium Actinokineospora sp. Strain EG49.</title>
        <authorList>
            <person name="Harjes J."/>
            <person name="Ryu T."/>
            <person name="Abdelmohsen U.R."/>
            <person name="Moitinho-Silva L."/>
            <person name="Horn H."/>
            <person name="Ravasi T."/>
            <person name="Hentschel U."/>
        </authorList>
    </citation>
    <scope>NUCLEOTIDE SEQUENCE [LARGE SCALE GENOMIC DNA]</scope>
    <source>
        <strain evidence="2 3">EG49</strain>
    </source>
</reference>
<organism evidence="2 3">
    <name type="scientific">Actinokineospora spheciospongiae</name>
    <dbReference type="NCBI Taxonomy" id="909613"/>
    <lineage>
        <taxon>Bacteria</taxon>
        <taxon>Bacillati</taxon>
        <taxon>Actinomycetota</taxon>
        <taxon>Actinomycetes</taxon>
        <taxon>Pseudonocardiales</taxon>
        <taxon>Pseudonocardiaceae</taxon>
        <taxon>Actinokineospora</taxon>
    </lineage>
</organism>
<dbReference type="Proteomes" id="UP000019277">
    <property type="component" value="Unassembled WGS sequence"/>
</dbReference>
<dbReference type="OrthoDB" id="8550139at2"/>
<keyword evidence="1" id="KW-0812">Transmembrane</keyword>
<keyword evidence="1" id="KW-1133">Transmembrane helix</keyword>
<dbReference type="eggNOG" id="COG0457">
    <property type="taxonomic scope" value="Bacteria"/>
</dbReference>
<dbReference type="SMART" id="SM00028">
    <property type="entry name" value="TPR"/>
    <property type="match status" value="4"/>
</dbReference>
<dbReference type="InterPro" id="IPR019734">
    <property type="entry name" value="TPR_rpt"/>
</dbReference>
<name>W7IFX6_9PSEU</name>
<dbReference type="SUPFAM" id="SSF48452">
    <property type="entry name" value="TPR-like"/>
    <property type="match status" value="1"/>
</dbReference>
<dbReference type="InterPro" id="IPR011990">
    <property type="entry name" value="TPR-like_helical_dom_sf"/>
</dbReference>